<dbReference type="RefSeq" id="WP_338481219.1">
    <property type="nucleotide sequence ID" value="NZ_CP145156.1"/>
</dbReference>
<proteinExistence type="predicted"/>
<evidence type="ECO:0000256" key="1">
    <source>
        <dbReference type="SAM" id="SignalP"/>
    </source>
</evidence>
<keyword evidence="3" id="KW-1185">Reference proteome</keyword>
<feature type="signal peptide" evidence="1">
    <location>
        <begin position="1"/>
        <end position="23"/>
    </location>
</feature>
<name>A0ABZ2DNF5_RAOOR</name>
<evidence type="ECO:0000313" key="3">
    <source>
        <dbReference type="Proteomes" id="UP001350972"/>
    </source>
</evidence>
<feature type="chain" id="PRO_5045230984" evidence="1">
    <location>
        <begin position="24"/>
        <end position="48"/>
    </location>
</feature>
<protein>
    <submittedName>
        <fullName evidence="2">Uncharacterized protein</fullName>
    </submittedName>
</protein>
<evidence type="ECO:0000313" key="2">
    <source>
        <dbReference type="EMBL" id="WWC09798.1"/>
    </source>
</evidence>
<dbReference type="Proteomes" id="UP001350972">
    <property type="component" value="Chromosome"/>
</dbReference>
<reference evidence="2 3" key="1">
    <citation type="submission" date="2024-02" db="EMBL/GenBank/DDBJ databases">
        <title>Tn5403 promotes plasmid rearrangements and degradation of the Klebsiella pneumoniae carbapenemase (KPC) transposon Tn4401.</title>
        <authorList>
            <person name="Sheppard A.E."/>
            <person name="Barry K.E."/>
            <person name="Parikh H.I."/>
            <person name="Vegesana K."/>
            <person name="Sebra R."/>
            <person name="George S."/>
            <person name="Sanderson N.D."/>
            <person name="Stoesser N."/>
            <person name="Eyre D.W."/>
            <person name="Crook D.W."/>
            <person name="Walker A.S."/>
            <person name="Mathers A.J."/>
        </authorList>
    </citation>
    <scope>NUCLEOTIDE SEQUENCE [LARGE SCALE GENOMIC DNA]</scope>
    <source>
        <strain evidence="2 3">CAV1921</strain>
    </source>
</reference>
<sequence length="48" mass="4914">MKKSLLPLAIASSLSMVSTAVLADDKTDAPSKTVTATDTLAGVMTPTY</sequence>
<dbReference type="EMBL" id="CP145163">
    <property type="protein sequence ID" value="WWC09798.1"/>
    <property type="molecule type" value="Genomic_DNA"/>
</dbReference>
<keyword evidence="1" id="KW-0732">Signal</keyword>
<organism evidence="2 3">
    <name type="scientific">Raoultella ornithinolytica</name>
    <name type="common">Klebsiella ornithinolytica</name>
    <dbReference type="NCBI Taxonomy" id="54291"/>
    <lineage>
        <taxon>Bacteria</taxon>
        <taxon>Pseudomonadati</taxon>
        <taxon>Pseudomonadota</taxon>
        <taxon>Gammaproteobacteria</taxon>
        <taxon>Enterobacterales</taxon>
        <taxon>Enterobacteriaceae</taxon>
        <taxon>Klebsiella/Raoultella group</taxon>
        <taxon>Raoultella</taxon>
    </lineage>
</organism>
<gene>
    <name evidence="2" type="ORF">LM286_15615</name>
</gene>
<accession>A0ABZ2DNF5</accession>